<dbReference type="Pfam" id="PF23186">
    <property type="entry name" value="DUF7059"/>
    <property type="match status" value="1"/>
</dbReference>
<dbReference type="CDD" id="cd02440">
    <property type="entry name" value="AdoMet_MTases"/>
    <property type="match status" value="1"/>
</dbReference>
<accession>A0A0K2GZT1</accession>
<dbReference type="GO" id="GO:0032259">
    <property type="term" value="P:methylation"/>
    <property type="evidence" value="ECO:0007669"/>
    <property type="project" value="UniProtKB-KW"/>
</dbReference>
<dbReference type="Gene3D" id="3.40.50.150">
    <property type="entry name" value="Vaccinia Virus protein VP39"/>
    <property type="match status" value="1"/>
</dbReference>
<organism evidence="8 9">
    <name type="scientific">Corynebacterium lactis RW2-5</name>
    <dbReference type="NCBI Taxonomy" id="1408189"/>
    <lineage>
        <taxon>Bacteria</taxon>
        <taxon>Bacillati</taxon>
        <taxon>Actinomycetota</taxon>
        <taxon>Actinomycetes</taxon>
        <taxon>Mycobacteriales</taxon>
        <taxon>Corynebacteriaceae</taxon>
        <taxon>Corynebacterium</taxon>
    </lineage>
</organism>
<evidence type="ECO:0000259" key="6">
    <source>
        <dbReference type="Pfam" id="PF23186"/>
    </source>
</evidence>
<evidence type="ECO:0000313" key="8">
    <source>
        <dbReference type="EMBL" id="ALA67290.1"/>
    </source>
</evidence>
<evidence type="ECO:0000256" key="3">
    <source>
        <dbReference type="ARBA" id="ARBA00022603"/>
    </source>
</evidence>
<gene>
    <name evidence="8" type="ORF">CLAC_05660</name>
</gene>
<dbReference type="RefSeq" id="WP_053412055.1">
    <property type="nucleotide sequence ID" value="NZ_CP006841.1"/>
</dbReference>
<feature type="domain" description="DUF7782" evidence="7">
    <location>
        <begin position="410"/>
        <end position="530"/>
    </location>
</feature>
<reference evidence="8 9" key="1">
    <citation type="submission" date="2013-10" db="EMBL/GenBank/DDBJ databases">
        <title>Complete genome sequence of Corynebacterium lactis DSM 45799(T), isolated from raw cow milk.</title>
        <authorList>
            <person name="Ruckert C."/>
            <person name="Albersmeier A."/>
            <person name="Lipski A."/>
            <person name="Kalinowski J."/>
        </authorList>
    </citation>
    <scope>NUCLEOTIDE SEQUENCE [LARGE SCALE GENOMIC DNA]</scope>
    <source>
        <strain evidence="8 9">RW2-5</strain>
    </source>
</reference>
<keyword evidence="4 8" id="KW-0808">Transferase</keyword>
<protein>
    <submittedName>
        <fullName evidence="8">rRNA methyltransferase</fullName>
    </submittedName>
</protein>
<dbReference type="PANTHER" id="PTHR47816:SF4">
    <property type="entry name" value="RIBOSOMAL RNA SMALL SUBUNIT METHYLTRANSFERASE C"/>
    <property type="match status" value="1"/>
</dbReference>
<dbReference type="GO" id="GO:0006364">
    <property type="term" value="P:rRNA processing"/>
    <property type="evidence" value="ECO:0007669"/>
    <property type="project" value="UniProtKB-KW"/>
</dbReference>
<keyword evidence="2" id="KW-0698">rRNA processing</keyword>
<evidence type="ECO:0000313" key="9">
    <source>
        <dbReference type="Proteomes" id="UP000058446"/>
    </source>
</evidence>
<dbReference type="Proteomes" id="UP000058446">
    <property type="component" value="Chromosome"/>
</dbReference>
<dbReference type="InterPro" id="IPR055487">
    <property type="entry name" value="DUF7059"/>
</dbReference>
<dbReference type="PATRIC" id="fig|1408189.4.peg.1128"/>
<dbReference type="Pfam" id="PF05175">
    <property type="entry name" value="MTS"/>
    <property type="match status" value="1"/>
</dbReference>
<feature type="domain" description="DUF7059" evidence="6">
    <location>
        <begin position="40"/>
        <end position="128"/>
    </location>
</feature>
<evidence type="ECO:0000256" key="1">
    <source>
        <dbReference type="ARBA" id="ARBA00022490"/>
    </source>
</evidence>
<dbReference type="AlphaFoldDB" id="A0A0K2GZT1"/>
<dbReference type="InterPro" id="IPR056684">
    <property type="entry name" value="DUF7782"/>
</dbReference>
<dbReference type="InterPro" id="IPR002052">
    <property type="entry name" value="DNA_methylase_N6_adenine_CS"/>
</dbReference>
<evidence type="ECO:0000259" key="7">
    <source>
        <dbReference type="Pfam" id="PF25004"/>
    </source>
</evidence>
<dbReference type="EMBL" id="CP006841">
    <property type="protein sequence ID" value="ALA67290.1"/>
    <property type="molecule type" value="Genomic_DNA"/>
</dbReference>
<dbReference type="InterPro" id="IPR046977">
    <property type="entry name" value="RsmC/RlmG"/>
</dbReference>
<keyword evidence="9" id="KW-1185">Reference proteome</keyword>
<keyword evidence="1" id="KW-0963">Cytoplasm</keyword>
<dbReference type="OrthoDB" id="129465at2"/>
<feature type="domain" description="Methyltransferase small" evidence="5">
    <location>
        <begin position="172"/>
        <end position="266"/>
    </location>
</feature>
<sequence>MSDTRNAATPSSSLAFIPPTDEQVDRFAEFSFDLASALGAIGYSSAGLQRLLGEEGLSALNRGEPGIVSYVLDCASQEASFDDASADRKLIDAFRLFILGDPVDCSAIFDSGLLENLVDSGILLATEENSHVACIDVRPVTVSGCERLVFSDRDASMSDHVPGPNHVLGVGRASRSLLDISPNSHVGTVLDLGAGCGVQSLGQFDADSVTATDVHPRANSYARATFAAAGLNNIEVKEGSWFEPVEGQRFDRIVANPPFVVGMPSVEHVYRDSGLNLDGATELMLRSLADHLNDNGTAHLLGAWVHREGEPWQSRLASWLPSDGLEVWVTQRDVASPTEYIDTWLRDESIDPRSPLGRRRAAEWLRHFKHEGVTGIGFGYITVQQIDGPTSALCEEMPQPLAGPFAQEAEEYLGRAAWLRRQTPASILTDCYRVRPGVAIERVSLADAVNAQGFNEYDTRISRTDGPAWSHSIDEVLASVIGSLHPDAALESVIDIMDMLGAFGDSGVAEIKEAVVPLIVDLIRHGIVLPMEVLD</sequence>
<dbReference type="Pfam" id="PF25004">
    <property type="entry name" value="DUF7782"/>
    <property type="match status" value="1"/>
</dbReference>
<dbReference type="InterPro" id="IPR007848">
    <property type="entry name" value="Small_mtfrase_dom"/>
</dbReference>
<dbReference type="PANTHER" id="PTHR47816">
    <property type="entry name" value="RIBOSOMAL RNA SMALL SUBUNIT METHYLTRANSFERASE C"/>
    <property type="match status" value="1"/>
</dbReference>
<dbReference type="GO" id="GO:0008757">
    <property type="term" value="F:S-adenosylmethionine-dependent methyltransferase activity"/>
    <property type="evidence" value="ECO:0007669"/>
    <property type="project" value="InterPro"/>
</dbReference>
<dbReference type="KEGG" id="clw:CLAC_05660"/>
<dbReference type="GO" id="GO:0008170">
    <property type="term" value="F:N-methyltransferase activity"/>
    <property type="evidence" value="ECO:0007669"/>
    <property type="project" value="UniProtKB-ARBA"/>
</dbReference>
<dbReference type="InterPro" id="IPR029063">
    <property type="entry name" value="SAM-dependent_MTases_sf"/>
</dbReference>
<dbReference type="SUPFAM" id="SSF53335">
    <property type="entry name" value="S-adenosyl-L-methionine-dependent methyltransferases"/>
    <property type="match status" value="1"/>
</dbReference>
<evidence type="ECO:0000259" key="5">
    <source>
        <dbReference type="Pfam" id="PF05175"/>
    </source>
</evidence>
<dbReference type="GO" id="GO:0003676">
    <property type="term" value="F:nucleic acid binding"/>
    <property type="evidence" value="ECO:0007669"/>
    <property type="project" value="InterPro"/>
</dbReference>
<proteinExistence type="predicted"/>
<keyword evidence="3 8" id="KW-0489">Methyltransferase</keyword>
<dbReference type="STRING" id="1408189.CLAC_05660"/>
<name>A0A0K2GZT1_9CORY</name>
<dbReference type="PROSITE" id="PS00092">
    <property type="entry name" value="N6_MTASE"/>
    <property type="match status" value="1"/>
</dbReference>
<evidence type="ECO:0000256" key="2">
    <source>
        <dbReference type="ARBA" id="ARBA00022552"/>
    </source>
</evidence>
<evidence type="ECO:0000256" key="4">
    <source>
        <dbReference type="ARBA" id="ARBA00022679"/>
    </source>
</evidence>